<feature type="domain" description="Calmodulin-binding" evidence="2">
    <location>
        <begin position="555"/>
        <end position="668"/>
    </location>
</feature>
<dbReference type="Proteomes" id="UP000087171">
    <property type="component" value="Chromosome Ca6"/>
</dbReference>
<dbReference type="PANTHER" id="PTHR33923:SF11">
    <property type="entry name" value="PLANT CALMODULIN-BINDING-LIKE PROTEIN"/>
    <property type="match status" value="1"/>
</dbReference>
<dbReference type="RefSeq" id="XP_004507519.1">
    <property type="nucleotide sequence ID" value="XM_004507462.2"/>
</dbReference>
<dbReference type="PaxDb" id="3827-XP_004507519.1"/>
<organism evidence="3 4">
    <name type="scientific">Cicer arietinum</name>
    <name type="common">Chickpea</name>
    <name type="synonym">Garbanzo</name>
    <dbReference type="NCBI Taxonomy" id="3827"/>
    <lineage>
        <taxon>Eukaryota</taxon>
        <taxon>Viridiplantae</taxon>
        <taxon>Streptophyta</taxon>
        <taxon>Embryophyta</taxon>
        <taxon>Tracheophyta</taxon>
        <taxon>Spermatophyta</taxon>
        <taxon>Magnoliopsida</taxon>
        <taxon>eudicotyledons</taxon>
        <taxon>Gunneridae</taxon>
        <taxon>Pentapetalae</taxon>
        <taxon>rosids</taxon>
        <taxon>fabids</taxon>
        <taxon>Fabales</taxon>
        <taxon>Fabaceae</taxon>
        <taxon>Papilionoideae</taxon>
        <taxon>50 kb inversion clade</taxon>
        <taxon>NPAAA clade</taxon>
        <taxon>Hologalegina</taxon>
        <taxon>IRL clade</taxon>
        <taxon>Cicereae</taxon>
        <taxon>Cicer</taxon>
    </lineage>
</organism>
<dbReference type="KEGG" id="cam:101501312"/>
<dbReference type="GO" id="GO:0005516">
    <property type="term" value="F:calmodulin binding"/>
    <property type="evidence" value="ECO:0007669"/>
    <property type="project" value="InterPro"/>
</dbReference>
<dbReference type="InterPro" id="IPR044681">
    <property type="entry name" value="PICBP-like"/>
</dbReference>
<evidence type="ECO:0000259" key="2">
    <source>
        <dbReference type="SMART" id="SM01054"/>
    </source>
</evidence>
<feature type="compositionally biased region" description="Low complexity" evidence="1">
    <location>
        <begin position="135"/>
        <end position="149"/>
    </location>
</feature>
<dbReference type="GeneID" id="101501312"/>
<proteinExistence type="predicted"/>
<evidence type="ECO:0000313" key="4">
    <source>
        <dbReference type="RefSeq" id="XP_004507519.1"/>
    </source>
</evidence>
<keyword evidence="3" id="KW-1185">Reference proteome</keyword>
<reference evidence="3" key="1">
    <citation type="journal article" date="2013" name="Nat. Biotechnol.">
        <title>Draft genome sequence of chickpea (Cicer arietinum) provides a resource for trait improvement.</title>
        <authorList>
            <person name="Varshney R.K."/>
            <person name="Song C."/>
            <person name="Saxena R.K."/>
            <person name="Azam S."/>
            <person name="Yu S."/>
            <person name="Sharpe A.G."/>
            <person name="Cannon S."/>
            <person name="Baek J."/>
            <person name="Rosen B.D."/>
            <person name="Tar'an B."/>
            <person name="Millan T."/>
            <person name="Zhang X."/>
            <person name="Ramsay L.D."/>
            <person name="Iwata A."/>
            <person name="Wang Y."/>
            <person name="Nelson W."/>
            <person name="Farmer A.D."/>
            <person name="Gaur P.M."/>
            <person name="Soderlund C."/>
            <person name="Penmetsa R.V."/>
            <person name="Xu C."/>
            <person name="Bharti A.K."/>
            <person name="He W."/>
            <person name="Winter P."/>
            <person name="Zhao S."/>
            <person name="Hane J.K."/>
            <person name="Carrasquilla-Garcia N."/>
            <person name="Condie J.A."/>
            <person name="Upadhyaya H.D."/>
            <person name="Luo M.C."/>
            <person name="Thudi M."/>
            <person name="Gowda C.L."/>
            <person name="Singh N.P."/>
            <person name="Lichtenzveig J."/>
            <person name="Gali K.K."/>
            <person name="Rubio J."/>
            <person name="Nadarajan N."/>
            <person name="Dolezel J."/>
            <person name="Bansal K.C."/>
            <person name="Xu X."/>
            <person name="Edwards D."/>
            <person name="Zhang G."/>
            <person name="Kahl G."/>
            <person name="Gil J."/>
            <person name="Singh K.B."/>
            <person name="Datta S.K."/>
            <person name="Jackson S.A."/>
            <person name="Wang J."/>
            <person name="Cook D.R."/>
        </authorList>
    </citation>
    <scope>NUCLEOTIDE SEQUENCE [LARGE SCALE GENOMIC DNA]</scope>
    <source>
        <strain evidence="3">cv. CDC Frontier</strain>
    </source>
</reference>
<dbReference type="OrthoDB" id="1304871at2759"/>
<dbReference type="InterPro" id="IPR012417">
    <property type="entry name" value="CaM-bd_dom_pln"/>
</dbReference>
<reference evidence="4" key="2">
    <citation type="submission" date="2025-08" db="UniProtKB">
        <authorList>
            <consortium name="RefSeq"/>
        </authorList>
    </citation>
    <scope>IDENTIFICATION</scope>
    <source>
        <tissue evidence="4">Etiolated seedlings</tissue>
    </source>
</reference>
<name>A0A1S2YNJ1_CICAR</name>
<evidence type="ECO:0000256" key="1">
    <source>
        <dbReference type="SAM" id="MobiDB-lite"/>
    </source>
</evidence>
<dbReference type="eggNOG" id="ENOG502R96Y">
    <property type="taxonomic scope" value="Eukaryota"/>
</dbReference>
<feature type="region of interest" description="Disordered" evidence="1">
    <location>
        <begin position="121"/>
        <end position="151"/>
    </location>
</feature>
<dbReference type="SMART" id="SM01054">
    <property type="entry name" value="CaM_binding"/>
    <property type="match status" value="1"/>
</dbReference>
<dbReference type="STRING" id="3827.A0A1S2YNJ1"/>
<dbReference type="PANTHER" id="PTHR33923">
    <property type="entry name" value="CALMODULIN-BINDING PROTEIN-RELATED"/>
    <property type="match status" value="1"/>
</dbReference>
<dbReference type="Pfam" id="PF07839">
    <property type="entry name" value="CaM_binding"/>
    <property type="match status" value="1"/>
</dbReference>
<gene>
    <name evidence="4" type="primary">LOC101501312</name>
</gene>
<protein>
    <submittedName>
        <fullName evidence="4">Uncharacterized protein LOC101501312</fullName>
    </submittedName>
</protein>
<feature type="region of interest" description="Disordered" evidence="1">
    <location>
        <begin position="34"/>
        <end position="68"/>
    </location>
</feature>
<feature type="compositionally biased region" description="Polar residues" evidence="1">
    <location>
        <begin position="59"/>
        <end position="68"/>
    </location>
</feature>
<sequence length="691" mass="78571">MVQRKGCSKLGIQVDHVRSDKSVANLKLAYSQRQNGTSIGNDGMKKMKKSSSIKLSGSETLQSLPPRKSLSQSTKLLPFHIPTIAATPQKHNKPLFRSLPNYIKPTCSSDAKKELLPVSLQNKQGGSDGKNLPQKVSLKNSKSSYVSNKKTAKSMSRLSSVNLVKTLTKTLSFKPSTTCPRKSTMAVLCADINAPDRATCSSILKDSKYPAYLVHNLRGSESKEALIIKVCPYTYCSLNGNHHDPLPQFNHIMSTRRCLLKTQKSKKMEAPQKLKVPCETRKDFDIEQIVFDGIPACDEADRRNPIIIPFIQKIGMDFVIEVCDKERRKAYEMGRSDTVKHLEDQEGIKFVVEGNDNTTEEEDLTLCVPCDLTKFEINPKVEFKNYFDTSEIEEDTNESFHQKPCAEDAEKNHSPRWFHEEICAGSYCHEVGYDEEHMETTELDYYDSQGDMEWDKEQICLVKFGHLKNTGDNDREIEKCMDNEASCTSMVLDEDTIDNNEGHKICEIWKFEESCEDNNTKLENDGKDIGQRNQIPSSDVPEESIIIVQDKELLEEDQVTDTKFQTISCICGEKWNTSNNWQWPAKNKRPMQDVEEMRKINPRKPNFLPLAADSEPERVELKHQIMDDRKIAEEWMLDFSLRQAVTKLAPAGKKKVALLVEAFETVMSTSQCETYKNNSSFSHAKPIQAWS</sequence>
<evidence type="ECO:0000313" key="3">
    <source>
        <dbReference type="Proteomes" id="UP000087171"/>
    </source>
</evidence>
<dbReference type="AlphaFoldDB" id="A0A1S2YNJ1"/>
<accession>A0A1S2YNJ1</accession>